<evidence type="ECO:0000313" key="1">
    <source>
        <dbReference type="EMBL" id="KAE8421975.1"/>
    </source>
</evidence>
<evidence type="ECO:0008006" key="3">
    <source>
        <dbReference type="Google" id="ProtNLM"/>
    </source>
</evidence>
<organism evidence="1 2">
    <name type="scientific">Aspergillus pseudocaelatus</name>
    <dbReference type="NCBI Taxonomy" id="1825620"/>
    <lineage>
        <taxon>Eukaryota</taxon>
        <taxon>Fungi</taxon>
        <taxon>Dikarya</taxon>
        <taxon>Ascomycota</taxon>
        <taxon>Pezizomycotina</taxon>
        <taxon>Eurotiomycetes</taxon>
        <taxon>Eurotiomycetidae</taxon>
        <taxon>Eurotiales</taxon>
        <taxon>Aspergillaceae</taxon>
        <taxon>Aspergillus</taxon>
        <taxon>Aspergillus subgen. Circumdati</taxon>
    </lineage>
</organism>
<proteinExistence type="predicted"/>
<accession>A0ABQ6WY05</accession>
<dbReference type="EMBL" id="ML735697">
    <property type="protein sequence ID" value="KAE8421975.1"/>
    <property type="molecule type" value="Genomic_DNA"/>
</dbReference>
<dbReference type="PANTHER" id="PTHR33099:SF7">
    <property type="entry name" value="MYND-TYPE DOMAIN-CONTAINING PROTEIN"/>
    <property type="match status" value="1"/>
</dbReference>
<keyword evidence="2" id="KW-1185">Reference proteome</keyword>
<reference evidence="1 2" key="1">
    <citation type="submission" date="2019-04" db="EMBL/GenBank/DDBJ databases">
        <authorList>
            <consortium name="DOE Joint Genome Institute"/>
            <person name="Mondo S."/>
            <person name="Kjaerbolling I."/>
            <person name="Vesth T."/>
            <person name="Frisvad J.C."/>
            <person name="Nybo J.L."/>
            <person name="Theobald S."/>
            <person name="Kildgaard S."/>
            <person name="Isbrandt T."/>
            <person name="Kuo A."/>
            <person name="Sato A."/>
            <person name="Lyhne E.K."/>
            <person name="Kogle M.E."/>
            <person name="Wiebenga A."/>
            <person name="Kun R.S."/>
            <person name="Lubbers R.J."/>
            <person name="Makela M.R."/>
            <person name="Barry K."/>
            <person name="Chovatia M."/>
            <person name="Clum A."/>
            <person name="Daum C."/>
            <person name="Haridas S."/>
            <person name="He G."/>
            <person name="LaButti K."/>
            <person name="Lipzen A."/>
            <person name="Riley R."/>
            <person name="Salamov A."/>
            <person name="Simmons B.A."/>
            <person name="Magnuson J.K."/>
            <person name="Henrissat B."/>
            <person name="Mortensen U.H."/>
            <person name="Larsen T.O."/>
            <person name="Devries R.P."/>
            <person name="Grigoriev I.V."/>
            <person name="Machida M."/>
            <person name="Baker S.E."/>
            <person name="Andersen M.R."/>
            <person name="Cantor M.N."/>
            <person name="Hua S.X."/>
        </authorList>
    </citation>
    <scope>NUCLEOTIDE SEQUENCE [LARGE SCALE GENOMIC DNA]</scope>
    <source>
        <strain evidence="1 2">CBS 117616</strain>
    </source>
</reference>
<dbReference type="Proteomes" id="UP000325395">
    <property type="component" value="Unassembled WGS sequence"/>
</dbReference>
<protein>
    <recommendedName>
        <fullName evidence="3">Fe2OG dioxygenase domain-containing protein</fullName>
    </recommendedName>
</protein>
<evidence type="ECO:0000313" key="2">
    <source>
        <dbReference type="Proteomes" id="UP000325395"/>
    </source>
</evidence>
<sequence>MNDDEGGHVFDERIWRRESCYDVPIEEYAHTVIELEDEVNRVMAEGCKVDACLDWFICCLKEINPDYSQRMYSPDNFESFAGSRFEEIKKELRENLNRLTPDYLDDETDILEVEKLRKRLESRWHKVQVGSNIPKRENVSSALLDTLMEKHCHQRSKHTEASSTPALPEAQDSFLDSCLQLKTFIEGERTTASYACGGSIPIVQTTGPPDTHPRGSGPINIFWSIGNGSARHLSLPLRADAEDANPEMLQHLIDSCGPASFGRGEETVMDLSYRKAGKLEPENFATSFHPADFGIIETVEKVLLPGIVGEAANRLGSRKIYAELYKLNIYSGPSGLFRSHVDTPRSQSQIGSLVVCLPARFKGGNLLVRHRGREVNFDWAAESKTTIQWAAFYSDCEHEIKTITEGDRITLTYNLYVSNRADSALLSIMEPKSLPLYGWVKDLLMKPGFLDDGGVLGIFCSHAYPHTSNFTTYDLPRGLKGSDVVLYSIFQSLGLHVQVLPVLENDGNYIPENPELGLKGHIEGRSGYLGEWGYYDFVNDLQPYLARNKRLLVNFSEVLPQVTSREDIADIDRRWKLLKMTRHVRGMKEAISFARRKGLPYKEDSSFVEDGAQIGSCLRPYETTEWGNDMQMDDVLPYVWPAYYLPGITWLTEPKHEEMAFSQVTYGNEAGLGTRYSCAALFAVIPPWGRRDILRENDGSEVNNEG</sequence>
<dbReference type="Gene3D" id="2.60.120.620">
    <property type="entry name" value="q2cbj1_9rhob like domain"/>
    <property type="match status" value="1"/>
</dbReference>
<dbReference type="PANTHER" id="PTHR33099">
    <property type="entry name" value="FE2OG DIOXYGENASE DOMAIN-CONTAINING PROTEIN"/>
    <property type="match status" value="1"/>
</dbReference>
<gene>
    <name evidence="1" type="ORF">BDV36DRAFT_291788</name>
</gene>
<name>A0ABQ6WY05_9EURO</name>